<sequence>QYTVNFNSTGGSPVAPISADFGSKIAAPAEPTLEGSTFDGWYKDPGLTEAWNFATDTVPLDGITLYAKWKINVYQVTFEDWDGTELKTEPVNHGEDATAPAAPSRPGYAFTGWDKEFTNVTGALTVTAQYEANQYTVNFNSTGGSPVAPISADFGSKIAAPAEPTLEGSTFDGWYKDPGLTEAWNFATDTVPLDGITLYAKWKIKLPSGPSNLRVTAADRQVTLSWDSVSGATYYDVYMSTTPGLSGKTSIATVTEATYHVPDLSNGTTYYFVVKAANVGGLSAESNEASATPQFPAPGAPVLQQAIEGNTKVQLTWSPVPGSEGYRIYQSTTPGIYGSETATVTESVYSYEASGLANGTVYYFVVKAINEGGLSAESNELSAKPATVPSAPTHVAAVAGNGQATITFTPPADNGGSSITRYEVTSSPGNIVATGAGGPIVITGLTNGTSYFFTVKAINEQGGSESSAASNTVTPSASSGNDNPGSYSPPTETTPSNSEATPANKNVNILVNGKVENIGTQSIDVVNGQQVTTIKVDEAELQKRLETTGDQAIITIPFTEMHDIVIAELNGRMLKNMEDKQAIVEVRTNQAAYRLPAQRIDIESLAEQFGANRELQDIMLRIEIEIPSNETIQAAEKAASAQGLQMVVPPWNFSVKAVYGGRTLEVTKFDAFVERSIAIPDSADPNKITTGVVVDADGAIRHVPTKVVNQEGTYFAKINSLTNSMYSVVWHPLEFADVENHWAKDAVNDMGSRMVINGTGNGMFQPDRDITRAEFASIVVRGLGLKQENDSESKAFSDVLASDWFSGAITTASAYQLINGFSDGSFRPNDKITREQAMEIISNAMRITGLETKGSTLDSDSALRPFADKEEISHWAKNGVAVSVQAGIVSGRSVNELAPNSFITRAEVSMIIQRLLQKSNLIN</sequence>
<dbReference type="InterPro" id="IPR001119">
    <property type="entry name" value="SLH_dom"/>
</dbReference>
<dbReference type="Proteomes" id="UP000253090">
    <property type="component" value="Unassembled WGS sequence"/>
</dbReference>
<protein>
    <submittedName>
        <fullName evidence="6">Putative repeat protein (TIGR02543 family)</fullName>
    </submittedName>
</protein>
<evidence type="ECO:0000259" key="4">
    <source>
        <dbReference type="PROSITE" id="PS50853"/>
    </source>
</evidence>
<dbReference type="InterPro" id="IPR050964">
    <property type="entry name" value="Striated_Muscle_Regulatory"/>
</dbReference>
<dbReference type="PANTHER" id="PTHR13817">
    <property type="entry name" value="TITIN"/>
    <property type="match status" value="1"/>
</dbReference>
<dbReference type="SMART" id="SM00060">
    <property type="entry name" value="FN3"/>
    <property type="match status" value="3"/>
</dbReference>
<evidence type="ECO:0000256" key="1">
    <source>
        <dbReference type="ARBA" id="ARBA00004196"/>
    </source>
</evidence>
<dbReference type="InterPro" id="IPR042229">
    <property type="entry name" value="Listeria/Bacterioides_rpt_sf"/>
</dbReference>
<organism evidence="6 7">
    <name type="scientific">Fontibacillus phaseoli</name>
    <dbReference type="NCBI Taxonomy" id="1416533"/>
    <lineage>
        <taxon>Bacteria</taxon>
        <taxon>Bacillati</taxon>
        <taxon>Bacillota</taxon>
        <taxon>Bacilli</taxon>
        <taxon>Bacillales</taxon>
        <taxon>Paenibacillaceae</taxon>
        <taxon>Fontibacillus</taxon>
    </lineage>
</organism>
<evidence type="ECO:0000256" key="2">
    <source>
        <dbReference type="ARBA" id="ARBA00022737"/>
    </source>
</evidence>
<feature type="domain" description="Fibronectin type-III" evidence="4">
    <location>
        <begin position="391"/>
        <end position="477"/>
    </location>
</feature>
<dbReference type="PROSITE" id="PS50853">
    <property type="entry name" value="FN3"/>
    <property type="match status" value="3"/>
</dbReference>
<proteinExistence type="predicted"/>
<feature type="domain" description="SLH" evidence="5">
    <location>
        <begin position="863"/>
        <end position="923"/>
    </location>
</feature>
<dbReference type="Pfam" id="PF00395">
    <property type="entry name" value="SLH"/>
    <property type="match status" value="3"/>
</dbReference>
<dbReference type="AlphaFoldDB" id="A0A369BLC2"/>
<feature type="domain" description="SLH" evidence="5">
    <location>
        <begin position="794"/>
        <end position="855"/>
    </location>
</feature>
<dbReference type="Pfam" id="PF00041">
    <property type="entry name" value="fn3"/>
    <property type="match status" value="3"/>
</dbReference>
<comment type="subcellular location">
    <subcellularLocation>
        <location evidence="1">Cell envelope</location>
    </subcellularLocation>
</comment>
<reference evidence="6 7" key="1">
    <citation type="submission" date="2018-07" db="EMBL/GenBank/DDBJ databases">
        <title>Genomic Encyclopedia of Type Strains, Phase III (KMG-III): the genomes of soil and plant-associated and newly described type strains.</title>
        <authorList>
            <person name="Whitman W."/>
        </authorList>
    </citation>
    <scope>NUCLEOTIDE SEQUENCE [LARGE SCALE GENOMIC DNA]</scope>
    <source>
        <strain evidence="6 7">CECT 8333</strain>
    </source>
</reference>
<dbReference type="InterPro" id="IPR036116">
    <property type="entry name" value="FN3_sf"/>
</dbReference>
<accession>A0A369BLC2</accession>
<dbReference type="RefSeq" id="WP_114496569.1">
    <property type="nucleotide sequence ID" value="NZ_QPJW01000003.1"/>
</dbReference>
<evidence type="ECO:0000259" key="5">
    <source>
        <dbReference type="PROSITE" id="PS51272"/>
    </source>
</evidence>
<dbReference type="CDD" id="cd00063">
    <property type="entry name" value="FN3"/>
    <property type="match status" value="3"/>
</dbReference>
<dbReference type="InterPro" id="IPR003961">
    <property type="entry name" value="FN3_dom"/>
</dbReference>
<evidence type="ECO:0000313" key="7">
    <source>
        <dbReference type="Proteomes" id="UP000253090"/>
    </source>
</evidence>
<evidence type="ECO:0000313" key="6">
    <source>
        <dbReference type="EMBL" id="RCX20494.1"/>
    </source>
</evidence>
<comment type="caution">
    <text evidence="6">The sequence shown here is derived from an EMBL/GenBank/DDBJ whole genome shotgun (WGS) entry which is preliminary data.</text>
</comment>
<keyword evidence="2" id="KW-0677">Repeat</keyword>
<dbReference type="InterPro" id="IPR013783">
    <property type="entry name" value="Ig-like_fold"/>
</dbReference>
<gene>
    <name evidence="6" type="ORF">DFP94_103225</name>
</gene>
<feature type="domain" description="Fibronectin type-III" evidence="4">
    <location>
        <begin position="209"/>
        <end position="296"/>
    </location>
</feature>
<dbReference type="Gene3D" id="2.60.40.4270">
    <property type="entry name" value="Listeria-Bacteroides repeat domain"/>
    <property type="match status" value="3"/>
</dbReference>
<dbReference type="GO" id="GO:0030313">
    <property type="term" value="C:cell envelope"/>
    <property type="evidence" value="ECO:0007669"/>
    <property type="project" value="UniProtKB-SubCell"/>
</dbReference>
<feature type="non-terminal residue" evidence="6">
    <location>
        <position position="1"/>
    </location>
</feature>
<dbReference type="Pfam" id="PF09479">
    <property type="entry name" value="Flg_new"/>
    <property type="match status" value="3"/>
</dbReference>
<dbReference type="Gene3D" id="2.60.40.10">
    <property type="entry name" value="Immunoglobulins"/>
    <property type="match status" value="3"/>
</dbReference>
<feature type="domain" description="SLH" evidence="5">
    <location>
        <begin position="730"/>
        <end position="793"/>
    </location>
</feature>
<evidence type="ECO:0000256" key="3">
    <source>
        <dbReference type="SAM" id="MobiDB-lite"/>
    </source>
</evidence>
<dbReference type="EMBL" id="QPJW01000003">
    <property type="protein sequence ID" value="RCX20494.1"/>
    <property type="molecule type" value="Genomic_DNA"/>
</dbReference>
<dbReference type="PANTHER" id="PTHR13817:SF73">
    <property type="entry name" value="FIBRONECTIN TYPE-III DOMAIN-CONTAINING PROTEIN"/>
    <property type="match status" value="1"/>
</dbReference>
<name>A0A369BLC2_9BACL</name>
<dbReference type="InterPro" id="IPR013378">
    <property type="entry name" value="InlB-like_B-rpt"/>
</dbReference>
<feature type="domain" description="Fibronectin type-III" evidence="4">
    <location>
        <begin position="297"/>
        <end position="390"/>
    </location>
</feature>
<dbReference type="SUPFAM" id="SSF49265">
    <property type="entry name" value="Fibronectin type III"/>
    <property type="match status" value="2"/>
</dbReference>
<dbReference type="PROSITE" id="PS51272">
    <property type="entry name" value="SLH"/>
    <property type="match status" value="3"/>
</dbReference>
<keyword evidence="7" id="KW-1185">Reference proteome</keyword>
<feature type="region of interest" description="Disordered" evidence="3">
    <location>
        <begin position="463"/>
        <end position="503"/>
    </location>
</feature>
<dbReference type="NCBIfam" id="TIGR02543">
    <property type="entry name" value="List_Bact_rpt"/>
    <property type="match status" value="2"/>
</dbReference>